<keyword evidence="2" id="KW-1185">Reference proteome</keyword>
<accession>A0ACD5WKA4</accession>
<organism evidence="1 2">
    <name type="scientific">Avena sativa</name>
    <name type="common">Oat</name>
    <dbReference type="NCBI Taxonomy" id="4498"/>
    <lineage>
        <taxon>Eukaryota</taxon>
        <taxon>Viridiplantae</taxon>
        <taxon>Streptophyta</taxon>
        <taxon>Embryophyta</taxon>
        <taxon>Tracheophyta</taxon>
        <taxon>Spermatophyta</taxon>
        <taxon>Magnoliopsida</taxon>
        <taxon>Liliopsida</taxon>
        <taxon>Poales</taxon>
        <taxon>Poaceae</taxon>
        <taxon>BOP clade</taxon>
        <taxon>Pooideae</taxon>
        <taxon>Poodae</taxon>
        <taxon>Poeae</taxon>
        <taxon>Poeae Chloroplast Group 1 (Aveneae type)</taxon>
        <taxon>Aveninae</taxon>
        <taxon>Avena</taxon>
    </lineage>
</organism>
<sequence>MRKLRDNVEKLSSCLHDLSEAEDPPTMAKRWMNEARDLSYDMDDYINELFLRPAKDPCLAADNIKTTRFRHKWFSHVKTRKKLTWDEQIEGIVSEFRMYVTDALKRHEVYDLKIFSTGRVVSVGRMLTMPYKESSDIVINGRMNEFINSLVPDDGANQLQLKVVSILGSSCFGKTTLARVLYNKLGKQYSCRAFIRASKKPDMKRIFHDILSQLQRQDPPQYCNEIDLINNIERYLRDKRYLVIIDDLWDTTAWDIISRAFPNGTHHSRIITTTQIEDVAFRCCRYQSEDVFEMKPLDDAHSRKLFFNRLFGSENACPQPLKEILYKIVQICGGLPLAIISIASLLASQPDMSEHILKHIHESLSSSFSASSTSERTRQALNLSFNNLPNYLKTCLLYLSIYPEGNIFWRYDLLKQWMAENFIDTKGQDMEEVAGSYLDELVARRFIHPICVNYNNEVLSFAVHDTIHDLIAHKSAEMNFIVAVDDSRTNVLLSHQARRLSLLFGDARYAKIPANIRKSQARSLTYSGFFECMPSITEFKLLRILNLQLCDHGRYDDPVDLTGISELFQLKYLKIASDVCIKLPNHWVQGLDTLDIMDARLVCVPSDIHLSHLLHLSLPVAWSLSMWMFDKLNYLQELHLSTSSHFSHLEESMKALGSLINGHCNLKTIVVAYGPRGEKNVVRGASKVMISWDYVAPPHFLQRFEFLPHNRCIFHRIPKWIEGLDYLSVLKIAVEELQEGCVNILGGLPALTVLSLYVLKGSLTAPYNKVTFYKAVGFSVLKYFKLKFASGIPQIEFEKDAMPKLWKLKLVFNGMPPKEEVRRLTVKLEHMKSLIEISVKFIGGAVGQENFFVDNSDNNPSINKQSVVSSSFSDESRKQKEQLYEILEEERVEFDKKFKSRADQRNPRLLKTSSRPHVPGVSIRGRSRVGKMGPPMSASLGATRHLVWKMDKLLRAPPLGCSSNSVQEGMRKLRDNVEKLSSCLHDLSDVEDPPPTAKFWMNEARDLSYKMEDYIDSLIFVQPADPYLVAHNINMTRSFYKWFSHAKTRKRDVQIAATVSEFKKDARKAIKAWPGVGTSPTLRRRYVSLGPMLPVPTTCDDIVIDDRMNEFIDSVTNNEEQQLKVASILGSDCLGKTTLARVLYNKLGKRYHYRAFIRVSKRPDTKVIFRDILSQLQQQDPPEYRNEVDLIHNIQKYLQHKRYLIIIDDLWDASIWDNINHAFPKGTHGSRIVTITKIKDVALACCCYQPELVFEMKPLDNDHSRKLFFNRFFGSETDCPEIFRESSNKIIETCGGLPFATISIASLLASQPVITEDLLKDIHASLSYCFLASSTLERTRQALNLSFNNLPHCLKTCLLYLSLYPQGYTFCKDDLVKQWIAEGFIDTTEDQDMEKVAESYLHQLVNRRFIHPICVNYKNEVLSCVIHDVLHDLIAHKSAEEHFIVAIECNENSAALSHKARRISLLCGDAKTQANIRKSQVRSLTFFGIFQCMPCITEYKLLRVLNLHVSGHGGEDNPVDLTGISELTQLRYLKIGCGLCVKLPTHGLKCLETLDITDAIVTGSSWCLALPHLLHAALSFESSLPCGIGVLGDCVEELHLTSSCTRSYELEINIRELCKLIRGRGNLRTVVIVAHGSTAKITMVSGASIVITALDDLEPSPLLQRFECAPSSGITFSRTPKWVKDLHNLCTLKITVRIVQKDCVHILSGLRALSDLSLYVRWQSIERIIFDKAGFLSLKYFKLRYTSGIAWIKFEADAMPNLLKLRLVFSAIPRMDMHPYFISTTNTGRIEQYKRGNALIVIEHMPRLGDMYVKFGGATADLERIKEIGISVDPNFSPAVVKVLFVDSGSDGDQRMKLKQQEEKHPADETLDRAASQRSPESLYVFTLDELMSATTNFSRAHFQGDHYREMNLNRTFCRPGVYKGYFTGNFRPGLKPQRVAVKCLNKFSDGHEWMKVDQTELEYLAKVCHPNLVKLLGFCDYDEHRMLVYESMPAKSLKQYLLEDFHSKEELLTWLSRLKIAVGVAKGLAFLHQADKPMVHGDFKASAILLVDSSVFIPKLFGFCLARESPPGEKTVESDVYNFGVVLLQLLLLVKPPRGPHEVVAILDHHRNKLLHDAHKALATLDHHDKLQSTIMDHPDKLQSFMDPRLEGQWLNAVTIARQCMDSMPEKRPSMRDVLQDLEQLLRVAHTDMQGDDIRPTGSSGGMQQQSTNK</sequence>
<dbReference type="EnsemblPlants" id="AVESA.00010b.r2.4AG0654060.1">
    <property type="protein sequence ID" value="AVESA.00010b.r2.4AG0654060.1.CDS"/>
    <property type="gene ID" value="AVESA.00010b.r2.4AG0654060"/>
</dbReference>
<evidence type="ECO:0000313" key="2">
    <source>
        <dbReference type="Proteomes" id="UP001732700"/>
    </source>
</evidence>
<proteinExistence type="predicted"/>
<reference evidence="1" key="2">
    <citation type="submission" date="2025-09" db="UniProtKB">
        <authorList>
            <consortium name="EnsemblPlants"/>
        </authorList>
    </citation>
    <scope>IDENTIFICATION</scope>
</reference>
<reference evidence="1" key="1">
    <citation type="submission" date="2021-05" db="EMBL/GenBank/DDBJ databases">
        <authorList>
            <person name="Scholz U."/>
            <person name="Mascher M."/>
            <person name="Fiebig A."/>
        </authorList>
    </citation>
    <scope>NUCLEOTIDE SEQUENCE [LARGE SCALE GENOMIC DNA]</scope>
</reference>
<protein>
    <submittedName>
        <fullName evidence="1">Uncharacterized protein</fullName>
    </submittedName>
</protein>
<dbReference type="Proteomes" id="UP001732700">
    <property type="component" value="Chromosome 4A"/>
</dbReference>
<evidence type="ECO:0000313" key="1">
    <source>
        <dbReference type="EnsemblPlants" id="AVESA.00010b.r2.4AG0654060.1.CDS"/>
    </source>
</evidence>
<name>A0ACD5WKA4_AVESA</name>